<reference evidence="2 3" key="1">
    <citation type="journal article" date="2018" name="Nat. Biotechnol.">
        <title>A standardized bacterial taxonomy based on genome phylogeny substantially revises the tree of life.</title>
        <authorList>
            <person name="Parks D.H."/>
            <person name="Chuvochina M."/>
            <person name="Waite D.W."/>
            <person name="Rinke C."/>
            <person name="Skarshewski A."/>
            <person name="Chaumeil P.A."/>
            <person name="Hugenholtz P."/>
        </authorList>
    </citation>
    <scope>NUCLEOTIDE SEQUENCE [LARGE SCALE GENOMIC DNA]</scope>
    <source>
        <strain evidence="2">UBA9375</strain>
    </source>
</reference>
<accession>A0A3D3R3Y9</accession>
<evidence type="ECO:0000256" key="1">
    <source>
        <dbReference type="SAM" id="SignalP"/>
    </source>
</evidence>
<dbReference type="PROSITE" id="PS51257">
    <property type="entry name" value="PROKAR_LIPOPROTEIN"/>
    <property type="match status" value="1"/>
</dbReference>
<keyword evidence="1" id="KW-0732">Signal</keyword>
<evidence type="ECO:0000313" key="3">
    <source>
        <dbReference type="Proteomes" id="UP000263642"/>
    </source>
</evidence>
<organism evidence="2 3">
    <name type="scientific">Gimesia maris</name>
    <dbReference type="NCBI Taxonomy" id="122"/>
    <lineage>
        <taxon>Bacteria</taxon>
        <taxon>Pseudomonadati</taxon>
        <taxon>Planctomycetota</taxon>
        <taxon>Planctomycetia</taxon>
        <taxon>Planctomycetales</taxon>
        <taxon>Planctomycetaceae</taxon>
        <taxon>Gimesia</taxon>
    </lineage>
</organism>
<dbReference type="AlphaFoldDB" id="A0A3D3R3Y9"/>
<dbReference type="EMBL" id="DQAY01000044">
    <property type="protein sequence ID" value="HCO22717.1"/>
    <property type="molecule type" value="Genomic_DNA"/>
</dbReference>
<name>A0A3D3R3Y9_9PLAN</name>
<evidence type="ECO:0008006" key="4">
    <source>
        <dbReference type="Google" id="ProtNLM"/>
    </source>
</evidence>
<feature type="signal peptide" evidence="1">
    <location>
        <begin position="1"/>
        <end position="35"/>
    </location>
</feature>
<evidence type="ECO:0000313" key="2">
    <source>
        <dbReference type="EMBL" id="HCO22717.1"/>
    </source>
</evidence>
<dbReference type="Proteomes" id="UP000263642">
    <property type="component" value="Unassembled WGS sequence"/>
</dbReference>
<protein>
    <recommendedName>
        <fullName evidence="4">Carboxypeptidase regulatory-like domain-containing protein</fullName>
    </recommendedName>
</protein>
<proteinExistence type="predicted"/>
<gene>
    <name evidence="2" type="ORF">DIT97_06495</name>
</gene>
<sequence length="141" mass="15062">MRQIQILKPGSLRSFFNSKLSLMLVAVLLLTGCEASLETPEKPDDNATVSGTVTLNGKPVTTGQVGFFSLKFGMAGQAELNGEGKFTLPDPIAPGEYRIYFITDNGQPPGGMPAKYMSETSSDYTVPVQPSANQVSIDIKS</sequence>
<comment type="caution">
    <text evidence="2">The sequence shown here is derived from an EMBL/GenBank/DDBJ whole genome shotgun (WGS) entry which is preliminary data.</text>
</comment>
<feature type="chain" id="PRO_5017572456" description="Carboxypeptidase regulatory-like domain-containing protein" evidence="1">
    <location>
        <begin position="36"/>
        <end position="141"/>
    </location>
</feature>